<evidence type="ECO:0000313" key="3">
    <source>
        <dbReference type="Ensembl" id="ENSOGAP00000003387.2"/>
    </source>
</evidence>
<accession>H0WNI3</accession>
<feature type="domain" description="Shieldin complex subunit 2 second OB fold" evidence="2">
    <location>
        <begin position="1"/>
        <end position="48"/>
    </location>
</feature>
<dbReference type="InterPro" id="IPR031589">
    <property type="entry name" value="SHLD2_C"/>
</dbReference>
<dbReference type="InterPro" id="IPR029715">
    <property type="entry name" value="FAM35A"/>
</dbReference>
<dbReference type="InterPro" id="IPR053944">
    <property type="entry name" value="SHLD2_OB2"/>
</dbReference>
<dbReference type="Pfam" id="PF15793">
    <property type="entry name" value="SHLD2_C"/>
    <property type="match status" value="1"/>
</dbReference>
<dbReference type="OMA" id="LELHTMP"/>
<dbReference type="GO" id="GO:0005634">
    <property type="term" value="C:nucleus"/>
    <property type="evidence" value="ECO:0007669"/>
    <property type="project" value="TreeGrafter"/>
</dbReference>
<keyword evidence="4" id="KW-1185">Reference proteome</keyword>
<dbReference type="STRING" id="30611.ENSOGAP00000003387"/>
<evidence type="ECO:0000313" key="4">
    <source>
        <dbReference type="Proteomes" id="UP000005225"/>
    </source>
</evidence>
<sequence length="243" mass="27462">ILTVEQAQGQHYVLILWGPGASWYPQLQRKKDYIWEFKYLFVQRNCLLENLELHTTPWSSCECLFDDDIRAITFKAKFQKTAPSSVKMSNLATHLQEKCSGVVLIKAQISELAFPILAAQKIVLNAHSSLKTIFSSLPNILYTGCAKCGLELETDENRIFKQCFSCLPLTMKRQYYRPALMTIVDGGHDVCIRVGSTLIEKILLHISPDCLNRVIGNIPMSPMGWLQQTCSTPCSQLAQNLGY</sequence>
<dbReference type="EMBL" id="AAQR03182966">
    <property type="status" value="NOT_ANNOTATED_CDS"/>
    <property type="molecule type" value="Genomic_DNA"/>
</dbReference>
<dbReference type="InParanoid" id="H0WNI3"/>
<dbReference type="PANTHER" id="PTHR14495:SF2">
    <property type="entry name" value="SHIELDIN COMPLEX SUBUNIT 2"/>
    <property type="match status" value="1"/>
</dbReference>
<reference evidence="4" key="1">
    <citation type="submission" date="2011-03" db="EMBL/GenBank/DDBJ databases">
        <title>Version 3 of the genome sequence of Otolemur garnettii (Bushbaby).</title>
        <authorList>
            <consortium name="The Broad Institute Genome Sequencing Platform"/>
            <person name="Di Palma F."/>
            <person name="Johnson J."/>
            <person name="Lander E.S."/>
            <person name="Lindblad-Toh K."/>
            <person name="Jaffe D.B."/>
            <person name="Gnerre S."/>
            <person name="MacCallum I."/>
            <person name="Przybylski D."/>
            <person name="Ribeiro F.J."/>
            <person name="Burton J.N."/>
            <person name="Walker B.J."/>
            <person name="Sharpe T."/>
            <person name="Hall G."/>
        </authorList>
    </citation>
    <scope>NUCLEOTIDE SEQUENCE [LARGE SCALE GENOMIC DNA]</scope>
</reference>
<dbReference type="HOGENOM" id="CLU_100841_0_0_1"/>
<evidence type="ECO:0000259" key="2">
    <source>
        <dbReference type="Pfam" id="PF22779"/>
    </source>
</evidence>
<dbReference type="Ensembl" id="ENSOGAT00000003810.2">
    <property type="protein sequence ID" value="ENSOGAP00000003387.2"/>
    <property type="gene ID" value="ENSOGAG00000003806.2"/>
</dbReference>
<dbReference type="EMBL" id="AAQR03182965">
    <property type="status" value="NOT_ANNOTATED_CDS"/>
    <property type="molecule type" value="Genomic_DNA"/>
</dbReference>
<name>H0WNI3_OTOGA</name>
<dbReference type="PANTHER" id="PTHR14495">
    <property type="entry name" value="SHIELDIN COMPLEX SUBUNIT 2"/>
    <property type="match status" value="1"/>
</dbReference>
<reference evidence="3" key="2">
    <citation type="submission" date="2025-08" db="UniProtKB">
        <authorList>
            <consortium name="Ensembl"/>
        </authorList>
    </citation>
    <scope>IDENTIFICATION</scope>
</reference>
<evidence type="ECO:0000259" key="1">
    <source>
        <dbReference type="Pfam" id="PF15793"/>
    </source>
</evidence>
<dbReference type="eggNOG" id="ENOG502QW94">
    <property type="taxonomic scope" value="Eukaryota"/>
</dbReference>
<dbReference type="GeneTree" id="ENSGT00390000003133"/>
<protein>
    <submittedName>
        <fullName evidence="3">Uncharacterized protein</fullName>
    </submittedName>
</protein>
<feature type="domain" description="Shieldin complex subunit 2 C-terminal" evidence="1">
    <location>
        <begin position="106"/>
        <end position="216"/>
    </location>
</feature>
<dbReference type="AlphaFoldDB" id="H0WNI3"/>
<proteinExistence type="predicted"/>
<dbReference type="Pfam" id="PF22779">
    <property type="entry name" value="OB_SHLD2_2nd"/>
    <property type="match status" value="1"/>
</dbReference>
<reference evidence="3" key="3">
    <citation type="submission" date="2025-09" db="UniProtKB">
        <authorList>
            <consortium name="Ensembl"/>
        </authorList>
    </citation>
    <scope>IDENTIFICATION</scope>
</reference>
<dbReference type="GO" id="GO:0010569">
    <property type="term" value="P:regulation of double-strand break repair via homologous recombination"/>
    <property type="evidence" value="ECO:0007669"/>
    <property type="project" value="TreeGrafter"/>
</dbReference>
<dbReference type="Proteomes" id="UP000005225">
    <property type="component" value="Unassembled WGS sequence"/>
</dbReference>
<organism evidence="3 4">
    <name type="scientific">Otolemur garnettii</name>
    <name type="common">Small-eared galago</name>
    <name type="synonym">Garnett's greater bushbaby</name>
    <dbReference type="NCBI Taxonomy" id="30611"/>
    <lineage>
        <taxon>Eukaryota</taxon>
        <taxon>Metazoa</taxon>
        <taxon>Chordata</taxon>
        <taxon>Craniata</taxon>
        <taxon>Vertebrata</taxon>
        <taxon>Euteleostomi</taxon>
        <taxon>Mammalia</taxon>
        <taxon>Eutheria</taxon>
        <taxon>Euarchontoglires</taxon>
        <taxon>Primates</taxon>
        <taxon>Strepsirrhini</taxon>
        <taxon>Lorisiformes</taxon>
        <taxon>Galagidae</taxon>
        <taxon>Otolemur</taxon>
    </lineage>
</organism>
<dbReference type="EMBL" id="AAQR03182967">
    <property type="status" value="NOT_ANNOTATED_CDS"/>
    <property type="molecule type" value="Genomic_DNA"/>
</dbReference>
<dbReference type="GO" id="GO:0035861">
    <property type="term" value="C:site of double-strand break"/>
    <property type="evidence" value="ECO:0007669"/>
    <property type="project" value="TreeGrafter"/>
</dbReference>